<dbReference type="Proteomes" id="UP000078435">
    <property type="component" value="Unassembled WGS sequence"/>
</dbReference>
<evidence type="ECO:0000313" key="9">
    <source>
        <dbReference type="Proteomes" id="UP000078435"/>
    </source>
</evidence>
<dbReference type="InterPro" id="IPR002197">
    <property type="entry name" value="HTH_Fis"/>
</dbReference>
<dbReference type="Pfam" id="PF02954">
    <property type="entry name" value="HTH_8"/>
    <property type="match status" value="1"/>
</dbReference>
<dbReference type="Pfam" id="PF25601">
    <property type="entry name" value="AAA_lid_14"/>
    <property type="match status" value="1"/>
</dbReference>
<dbReference type="InterPro" id="IPR025662">
    <property type="entry name" value="Sigma_54_int_dom_ATP-bd_1"/>
</dbReference>
<evidence type="ECO:0000256" key="4">
    <source>
        <dbReference type="ARBA" id="ARBA00023125"/>
    </source>
</evidence>
<dbReference type="Gene3D" id="1.10.10.60">
    <property type="entry name" value="Homeodomain-like"/>
    <property type="match status" value="1"/>
</dbReference>
<dbReference type="GO" id="GO:0043565">
    <property type="term" value="F:sequence-specific DNA binding"/>
    <property type="evidence" value="ECO:0007669"/>
    <property type="project" value="InterPro"/>
</dbReference>
<dbReference type="GO" id="GO:0005524">
    <property type="term" value="F:ATP binding"/>
    <property type="evidence" value="ECO:0007669"/>
    <property type="project" value="UniProtKB-KW"/>
</dbReference>
<keyword evidence="2" id="KW-0067">ATP-binding</keyword>
<accession>A0A175VLJ7</accession>
<dbReference type="Pfam" id="PF00158">
    <property type="entry name" value="Sigma54_activat"/>
    <property type="match status" value="1"/>
</dbReference>
<evidence type="ECO:0000256" key="5">
    <source>
        <dbReference type="ARBA" id="ARBA00023163"/>
    </source>
</evidence>
<dbReference type="InterPro" id="IPR002078">
    <property type="entry name" value="Sigma_54_int"/>
</dbReference>
<dbReference type="PROSITE" id="PS00675">
    <property type="entry name" value="SIGMA54_INTERACT_1"/>
    <property type="match status" value="1"/>
</dbReference>
<dbReference type="InterPro" id="IPR025943">
    <property type="entry name" value="Sigma_54_int_dom_ATP-bd_2"/>
</dbReference>
<sequence length="565" mass="61291">MSEFPQSGPIQRSWQRCLHQGLSRQQSAELDLLPQGELSARQEQHRVLIASFRRFVLPLFGQLLAGRPCRLLLCDAEGAILAASGDDGFARHAERIFLRSGARWGEGSKGTNAIGTALAEQSEVQVLGAQHFFAQHSFLSCSACPLLGPDGRLLGVLDISTEAAHHGGDMLGTVRLLAMTLENALLARQPGWLVDLEPQSLWSARLLLGEGGELLGANRAGRLWLGQHSFDGKQLLREGRGLRLVPEPVEGPSPLPPLGSGRESLPEPSQVPLKMLERGISLLIEGETGSGKEHLVRALHRQSSRQDKPLVCVNCGALPADLVEAELFGYVGGAFSGARSQGSQGYLRAAHGGILMLDEIGELPLSAQTRLLRVLQERAVTPVGSTRPEAVDFWLVSASHRDLAAMVAAGSFREDLYYRICGWRQQLAPLRDWPAHERRALILRLLTEMDPALQLTREAEQQLLAHPLPGNVRQLKQALEVACVLAEGQEWVEASHLHLPAVVPAPALVPVPPSTSVTAGITSLREQSRQRVQQTLADCGGNVSEAARRLGISRTTLYRALKACN</sequence>
<evidence type="ECO:0000256" key="1">
    <source>
        <dbReference type="ARBA" id="ARBA00022741"/>
    </source>
</evidence>
<keyword evidence="3" id="KW-0805">Transcription regulation</keyword>
<dbReference type="SUPFAM" id="SSF52540">
    <property type="entry name" value="P-loop containing nucleoside triphosphate hydrolases"/>
    <property type="match status" value="1"/>
</dbReference>
<dbReference type="STRING" id="29489.VL01_06580"/>
<dbReference type="PROSITE" id="PS00676">
    <property type="entry name" value="SIGMA54_INTERACT_2"/>
    <property type="match status" value="1"/>
</dbReference>
<evidence type="ECO:0000313" key="8">
    <source>
        <dbReference type="EMBL" id="KXU80842.1"/>
    </source>
</evidence>
<dbReference type="RefSeq" id="WP_061475870.1">
    <property type="nucleotide sequence ID" value="NZ_JMGO02000003.1"/>
</dbReference>
<dbReference type="InterPro" id="IPR027417">
    <property type="entry name" value="P-loop_NTPase"/>
</dbReference>
<keyword evidence="1" id="KW-0547">Nucleotide-binding</keyword>
<dbReference type="AlphaFoldDB" id="A0A175VLJ7"/>
<keyword evidence="4" id="KW-0238">DNA-binding</keyword>
<dbReference type="EMBL" id="JMGO02000003">
    <property type="protein sequence ID" value="KXU80842.1"/>
    <property type="molecule type" value="Genomic_DNA"/>
</dbReference>
<dbReference type="PRINTS" id="PR01590">
    <property type="entry name" value="HTHFIS"/>
</dbReference>
<dbReference type="PROSITE" id="PS50045">
    <property type="entry name" value="SIGMA54_INTERACT_4"/>
    <property type="match status" value="1"/>
</dbReference>
<dbReference type="InterPro" id="IPR009057">
    <property type="entry name" value="Homeodomain-like_sf"/>
</dbReference>
<dbReference type="PANTHER" id="PTHR32071:SF77">
    <property type="entry name" value="TRANSCRIPTIONAL REGULATORY PROTEIN"/>
    <property type="match status" value="1"/>
</dbReference>
<organism evidence="8 9">
    <name type="scientific">Aeromonas enteropelogenes</name>
    <name type="common">Aeromonas trota</name>
    <dbReference type="NCBI Taxonomy" id="29489"/>
    <lineage>
        <taxon>Bacteria</taxon>
        <taxon>Pseudomonadati</taxon>
        <taxon>Pseudomonadota</taxon>
        <taxon>Gammaproteobacteria</taxon>
        <taxon>Aeromonadales</taxon>
        <taxon>Aeromonadaceae</taxon>
        <taxon>Aeromonas</taxon>
    </lineage>
</organism>
<dbReference type="OrthoDB" id="9804019at2"/>
<dbReference type="InterPro" id="IPR003593">
    <property type="entry name" value="AAA+_ATPase"/>
</dbReference>
<dbReference type="SUPFAM" id="SSF46689">
    <property type="entry name" value="Homeodomain-like"/>
    <property type="match status" value="1"/>
</dbReference>
<dbReference type="FunFam" id="3.40.50.300:FF:000006">
    <property type="entry name" value="DNA-binding transcriptional regulator NtrC"/>
    <property type="match status" value="1"/>
</dbReference>
<evidence type="ECO:0000259" key="7">
    <source>
        <dbReference type="PROSITE" id="PS50045"/>
    </source>
</evidence>
<evidence type="ECO:0000256" key="2">
    <source>
        <dbReference type="ARBA" id="ARBA00022840"/>
    </source>
</evidence>
<dbReference type="InterPro" id="IPR029016">
    <property type="entry name" value="GAF-like_dom_sf"/>
</dbReference>
<comment type="caution">
    <text evidence="8">The sequence shown here is derived from an EMBL/GenBank/DDBJ whole genome shotgun (WGS) entry which is preliminary data.</text>
</comment>
<evidence type="ECO:0000256" key="3">
    <source>
        <dbReference type="ARBA" id="ARBA00023015"/>
    </source>
</evidence>
<feature type="domain" description="Sigma-54 factor interaction" evidence="7">
    <location>
        <begin position="280"/>
        <end position="484"/>
    </location>
</feature>
<reference evidence="8 9" key="1">
    <citation type="submission" date="2016-02" db="EMBL/GenBank/DDBJ databases">
        <title>Draft genome sequence of Aeromonas trota strain 1999lcr isolated from cerebrospinal fluid (CSF).</title>
        <authorList>
            <person name="Dallagassa C.B."/>
            <person name="Prediger K.C."/>
            <person name="Weiss V.A."/>
            <person name="Assis F.E."/>
            <person name="Baura V."/>
            <person name="Cruz L.M."/>
            <person name="Souza E.M."/>
            <person name="Pedrosa F.O."/>
            <person name="Fadel-Picheth C.M."/>
        </authorList>
    </citation>
    <scope>NUCLEOTIDE SEQUENCE [LARGE SCALE GENOMIC DNA]</scope>
    <source>
        <strain evidence="8 9">1999lcr</strain>
    </source>
</reference>
<keyword evidence="5" id="KW-0804">Transcription</keyword>
<proteinExistence type="predicted"/>
<evidence type="ECO:0000256" key="6">
    <source>
        <dbReference type="SAM" id="MobiDB-lite"/>
    </source>
</evidence>
<dbReference type="CDD" id="cd00009">
    <property type="entry name" value="AAA"/>
    <property type="match status" value="1"/>
</dbReference>
<feature type="region of interest" description="Disordered" evidence="6">
    <location>
        <begin position="247"/>
        <end position="268"/>
    </location>
</feature>
<dbReference type="Pfam" id="PF01590">
    <property type="entry name" value="GAF"/>
    <property type="match status" value="1"/>
</dbReference>
<name>A0A175VLJ7_AEREN</name>
<dbReference type="Gene3D" id="3.40.50.300">
    <property type="entry name" value="P-loop containing nucleotide triphosphate hydrolases"/>
    <property type="match status" value="1"/>
</dbReference>
<dbReference type="GO" id="GO:0006355">
    <property type="term" value="P:regulation of DNA-templated transcription"/>
    <property type="evidence" value="ECO:0007669"/>
    <property type="project" value="InterPro"/>
</dbReference>
<dbReference type="SMART" id="SM00382">
    <property type="entry name" value="AAA"/>
    <property type="match status" value="1"/>
</dbReference>
<dbReference type="InterPro" id="IPR003018">
    <property type="entry name" value="GAF"/>
</dbReference>
<dbReference type="InterPro" id="IPR058031">
    <property type="entry name" value="AAA_lid_NorR"/>
</dbReference>
<gene>
    <name evidence="8" type="ORF">LCR_12225</name>
</gene>
<dbReference type="PANTHER" id="PTHR32071">
    <property type="entry name" value="TRANSCRIPTIONAL REGULATORY PROTEIN"/>
    <property type="match status" value="1"/>
</dbReference>
<protein>
    <submittedName>
        <fullName evidence="8">AAA family ATPase</fullName>
    </submittedName>
</protein>
<dbReference type="Gene3D" id="3.30.450.40">
    <property type="match status" value="1"/>
</dbReference>
<dbReference type="Gene3D" id="1.10.8.60">
    <property type="match status" value="1"/>
</dbReference>